<dbReference type="Proteomes" id="UP000078200">
    <property type="component" value="Unassembled WGS sequence"/>
</dbReference>
<dbReference type="AlphaFoldDB" id="A0A1A9UIP5"/>
<name>A0A1A9UIP5_GLOAU</name>
<sequence length="114" mass="12889">MLKLTRISTYTKSKDNNVILGTRSGQPIMYTVDENGAVDMLMFNKNFNTKAVTQMEVIAEENPLFVLTDTMIHVYDISRKGNNFTFIYNSQFTKGCSLFTNDVKVTTGETAIKI</sequence>
<dbReference type="VEuPathDB" id="VectorBase:GAUT006176"/>
<dbReference type="STRING" id="7395.A0A1A9UIP5"/>
<accession>A0A1A9UIP5</accession>
<dbReference type="EnsemblMetazoa" id="GAUT006176-RA">
    <property type="protein sequence ID" value="GAUT006176-PA"/>
    <property type="gene ID" value="GAUT006176"/>
</dbReference>
<evidence type="ECO:0000313" key="2">
    <source>
        <dbReference type="Proteomes" id="UP000078200"/>
    </source>
</evidence>
<keyword evidence="2" id="KW-1185">Reference proteome</keyword>
<evidence type="ECO:0000313" key="1">
    <source>
        <dbReference type="EnsemblMetazoa" id="GAUT006176-PA"/>
    </source>
</evidence>
<reference evidence="1" key="1">
    <citation type="submission" date="2020-05" db="UniProtKB">
        <authorList>
            <consortium name="EnsemblMetazoa"/>
        </authorList>
    </citation>
    <scope>IDENTIFICATION</scope>
    <source>
        <strain evidence="1">TTRI</strain>
    </source>
</reference>
<proteinExistence type="predicted"/>
<protein>
    <submittedName>
        <fullName evidence="1">Uncharacterized protein</fullName>
    </submittedName>
</protein>
<organism evidence="1 2">
    <name type="scientific">Glossina austeni</name>
    <name type="common">Savannah tsetse fly</name>
    <dbReference type="NCBI Taxonomy" id="7395"/>
    <lineage>
        <taxon>Eukaryota</taxon>
        <taxon>Metazoa</taxon>
        <taxon>Ecdysozoa</taxon>
        <taxon>Arthropoda</taxon>
        <taxon>Hexapoda</taxon>
        <taxon>Insecta</taxon>
        <taxon>Pterygota</taxon>
        <taxon>Neoptera</taxon>
        <taxon>Endopterygota</taxon>
        <taxon>Diptera</taxon>
        <taxon>Brachycera</taxon>
        <taxon>Muscomorpha</taxon>
        <taxon>Hippoboscoidea</taxon>
        <taxon>Glossinidae</taxon>
        <taxon>Glossina</taxon>
    </lineage>
</organism>